<protein>
    <submittedName>
        <fullName evidence="2">Aldo/keto reductase</fullName>
    </submittedName>
</protein>
<dbReference type="PANTHER" id="PTHR43312">
    <property type="entry name" value="D-THREO-ALDOSE 1-DEHYDROGENASE"/>
    <property type="match status" value="1"/>
</dbReference>
<dbReference type="PANTHER" id="PTHR43312:SF1">
    <property type="entry name" value="NADP-DEPENDENT OXIDOREDUCTASE DOMAIN-CONTAINING PROTEIN"/>
    <property type="match status" value="1"/>
</dbReference>
<organism evidence="2 3">
    <name type="scientific">Shinella lacus</name>
    <dbReference type="NCBI Taxonomy" id="2654216"/>
    <lineage>
        <taxon>Bacteria</taxon>
        <taxon>Pseudomonadati</taxon>
        <taxon>Pseudomonadota</taxon>
        <taxon>Alphaproteobacteria</taxon>
        <taxon>Hyphomicrobiales</taxon>
        <taxon>Rhizobiaceae</taxon>
        <taxon>Shinella</taxon>
    </lineage>
</organism>
<dbReference type="SUPFAM" id="SSF51430">
    <property type="entry name" value="NAD(P)-linked oxidoreductase"/>
    <property type="match status" value="1"/>
</dbReference>
<sequence length="335" mass="35394">MKIRRVGSTDLMVSEVGFGCGGNAGLMIRGDAAEQRRIIAHALESGITYFDNAPDYGDGLAEVNLGRALKELGASPVINTKVEIRAENLDDIADHIVRSAEESLRRLQVDSVDIVQIHNGPVAAQPLLEGSYYATLWLEDFIRPGGVLDGVRRLLESGKARHSGFICRGNDAAQVGTLLQTGLFHVVNTPYTLLNPTAGRFKAARTTGNDHGNVVGAAAASGAGIAVFSPLAGGLLTDTLLSGQQTHPLARQKDHAQLEAKGDLARARRFQAIAQESDTSLAELAYRFILSDPGVSTLIGGFSDAEQIDAAVAAASAGPLDVVQFESIEKIWSAA</sequence>
<dbReference type="Gene3D" id="3.20.20.100">
    <property type="entry name" value="NADP-dependent oxidoreductase domain"/>
    <property type="match status" value="1"/>
</dbReference>
<gene>
    <name evidence="2" type="ORF">GB927_001660</name>
</gene>
<accession>A0ABT1R0R1</accession>
<evidence type="ECO:0000313" key="3">
    <source>
        <dbReference type="Proteomes" id="UP000996601"/>
    </source>
</evidence>
<dbReference type="InterPro" id="IPR023210">
    <property type="entry name" value="NADP_OxRdtase_dom"/>
</dbReference>
<evidence type="ECO:0000259" key="1">
    <source>
        <dbReference type="Pfam" id="PF00248"/>
    </source>
</evidence>
<evidence type="ECO:0000313" key="2">
    <source>
        <dbReference type="EMBL" id="MCQ4628721.1"/>
    </source>
</evidence>
<name>A0ABT1R0R1_9HYPH</name>
<dbReference type="InterPro" id="IPR053135">
    <property type="entry name" value="AKR2_Oxidoreductase"/>
</dbReference>
<reference evidence="2" key="1">
    <citation type="submission" date="2021-07" db="EMBL/GenBank/DDBJ databases">
        <title>Shinella sp. nov., a novel member of the genus Shinella from water.</title>
        <authorList>
            <person name="Deng Y."/>
        </authorList>
    </citation>
    <scope>NUCLEOTIDE SEQUENCE</scope>
    <source>
        <strain evidence="2">CPCC 100929</strain>
    </source>
</reference>
<proteinExistence type="predicted"/>
<dbReference type="RefSeq" id="WP_256114786.1">
    <property type="nucleotide sequence ID" value="NZ_WHSB02000001.1"/>
</dbReference>
<dbReference type="EMBL" id="WHSB02000001">
    <property type="protein sequence ID" value="MCQ4628721.1"/>
    <property type="molecule type" value="Genomic_DNA"/>
</dbReference>
<feature type="domain" description="NADP-dependent oxidoreductase" evidence="1">
    <location>
        <begin position="17"/>
        <end position="332"/>
    </location>
</feature>
<keyword evidence="3" id="KW-1185">Reference proteome</keyword>
<dbReference type="InterPro" id="IPR036812">
    <property type="entry name" value="NAD(P)_OxRdtase_dom_sf"/>
</dbReference>
<dbReference type="Proteomes" id="UP000996601">
    <property type="component" value="Unassembled WGS sequence"/>
</dbReference>
<comment type="caution">
    <text evidence="2">The sequence shown here is derived from an EMBL/GenBank/DDBJ whole genome shotgun (WGS) entry which is preliminary data.</text>
</comment>
<dbReference type="Pfam" id="PF00248">
    <property type="entry name" value="Aldo_ket_red"/>
    <property type="match status" value="1"/>
</dbReference>